<dbReference type="GO" id="GO:0005743">
    <property type="term" value="C:mitochondrial inner membrane"/>
    <property type="evidence" value="ECO:0007669"/>
    <property type="project" value="UniProtKB-SubCell"/>
</dbReference>
<keyword evidence="16" id="KW-0472">Membrane</keyword>
<evidence type="ECO:0000256" key="1">
    <source>
        <dbReference type="ARBA" id="ARBA00001946"/>
    </source>
</evidence>
<dbReference type="AlphaFoldDB" id="Q011U6"/>
<dbReference type="RefSeq" id="XP_003081165.1">
    <property type="nucleotide sequence ID" value="XM_003081117.1"/>
</dbReference>
<comment type="caution">
    <text evidence="21">The sequence shown here is derived from an EMBL/GenBank/DDBJ whole genome shotgun (WGS) entry which is preliminary data.</text>
</comment>
<dbReference type="OrthoDB" id="5212574at2759"/>
<keyword evidence="13 19" id="KW-0067">ATP-binding</keyword>
<evidence type="ECO:0000256" key="2">
    <source>
        <dbReference type="ARBA" id="ARBA00004273"/>
    </source>
</evidence>
<evidence type="ECO:0000256" key="16">
    <source>
        <dbReference type="ARBA" id="ARBA00023136"/>
    </source>
</evidence>
<dbReference type="InParanoid" id="Q011U6"/>
<dbReference type="NCBIfam" id="TIGR01499">
    <property type="entry name" value="folC"/>
    <property type="match status" value="1"/>
</dbReference>
<dbReference type="Gene3D" id="3.90.190.20">
    <property type="entry name" value="Mur ligase, C-terminal domain"/>
    <property type="match status" value="1"/>
</dbReference>
<dbReference type="GO" id="GO:0046872">
    <property type="term" value="F:metal ion binding"/>
    <property type="evidence" value="ECO:0007669"/>
    <property type="project" value="UniProtKB-KW"/>
</dbReference>
<keyword evidence="15" id="KW-0496">Mitochondrion</keyword>
<sequence length="488" mass="53842">MRGDASFDAAVRQLGRTITGKKRADPGAMTWEAQFDQLGTYVRRLGLDRPSDALRVIHVAGTKGKGSTCAMAERCLREAGTRCGTFTSPHLVDVRERFRVDGEPVSREAFAREFWWMHDALEGSCGDLGMPAYFRFLTLLGLRIFSEAKVEACVLEVGLGGRLDATNVIRKPVVCGISSLGMDHTDILGDTLEKIATEKAGIMKPGARVFTSPQKPEAMAALERRAKEVGCELVVIKSLDDYKDGEEIEVSLAGPHQRENASLAVALVREWANVTKQPWATEMEASFQRNELPAFMRRGLAKTVWPGRSQVIDDPDEKNLTFFLDGAHTVESMRHSAVWFAKSATRGVVNSTSSHDIMMFNCMEDRKPHELLEPVDSVFSASNVSLEQTIFTPPDSSTGGLDKSALAKATPWQEKCAREWDEIRDRRATLTSRDAPSSSRGVVMPSIQQALGAIRQRAREVAPARVNVLVTGSLYLVGDVLRHLRRLA</sequence>
<feature type="binding site" evidence="20">
    <location>
        <position position="88"/>
    </location>
    <ligand>
        <name>Mg(2+)</name>
        <dbReference type="ChEBI" id="CHEBI:18420"/>
        <label>1</label>
    </ligand>
</feature>
<evidence type="ECO:0000256" key="4">
    <source>
        <dbReference type="ARBA" id="ARBA00004496"/>
    </source>
</evidence>
<comment type="subcellular location">
    <subcellularLocation>
        <location evidence="4">Cytoplasm</location>
    </subcellularLocation>
    <subcellularLocation>
        <location evidence="2">Mitochondrion inner membrane</location>
    </subcellularLocation>
    <subcellularLocation>
        <location evidence="3">Mitochondrion matrix</location>
    </subcellularLocation>
</comment>
<keyword evidence="11 19" id="KW-0547">Nucleotide-binding</keyword>
<protein>
    <recommendedName>
        <fullName evidence="18">Folylpolyglutamate synthase</fullName>
        <ecNumber evidence="18">6.3.2.17</ecNumber>
    </recommendedName>
    <alternativeName>
        <fullName evidence="18">Folylpoly-gamma-glutamate synthetase</fullName>
    </alternativeName>
    <alternativeName>
        <fullName evidence="18">Tetrahydrofolylpolyglutamate synthase</fullName>
    </alternativeName>
</protein>
<dbReference type="GeneID" id="9831743"/>
<dbReference type="InterPro" id="IPR001645">
    <property type="entry name" value="Folylpolyglutamate_synth"/>
</dbReference>
<evidence type="ECO:0000256" key="14">
    <source>
        <dbReference type="ARBA" id="ARBA00022842"/>
    </source>
</evidence>
<comment type="pathway">
    <text evidence="5 18">Cofactor biosynthesis; tetrahydrofolylpolyglutamate biosynthesis.</text>
</comment>
<evidence type="ECO:0000313" key="22">
    <source>
        <dbReference type="Proteomes" id="UP000009170"/>
    </source>
</evidence>
<organism evidence="21 22">
    <name type="scientific">Ostreococcus tauri</name>
    <name type="common">Marine green alga</name>
    <dbReference type="NCBI Taxonomy" id="70448"/>
    <lineage>
        <taxon>Eukaryota</taxon>
        <taxon>Viridiplantae</taxon>
        <taxon>Chlorophyta</taxon>
        <taxon>Mamiellophyceae</taxon>
        <taxon>Mamiellales</taxon>
        <taxon>Bathycoccaceae</taxon>
        <taxon>Ostreococcus</taxon>
    </lineage>
</organism>
<keyword evidence="14 20" id="KW-0460">Magnesium</keyword>
<evidence type="ECO:0000256" key="9">
    <source>
        <dbReference type="ARBA" id="ARBA00022598"/>
    </source>
</evidence>
<dbReference type="FunFam" id="3.40.1190.10:FF:000011">
    <property type="entry name" value="Folylpolyglutamate synthase/dihydrofolate synthase"/>
    <property type="match status" value="1"/>
</dbReference>
<reference evidence="22" key="1">
    <citation type="journal article" date="2006" name="Proc. Natl. Acad. Sci. U.S.A.">
        <title>Genome analysis of the smallest free-living eukaryote Ostreococcus tauri unveils many unique features.</title>
        <authorList>
            <person name="Derelle E."/>
            <person name="Ferraz C."/>
            <person name="Rombauts S."/>
            <person name="Rouze P."/>
            <person name="Worden A.Z."/>
            <person name="Robbens S."/>
            <person name="Partensky F."/>
            <person name="Degroeve S."/>
            <person name="Echeynie S."/>
            <person name="Cooke R."/>
            <person name="Saeys Y."/>
            <person name="Wuyts J."/>
            <person name="Jabbari K."/>
            <person name="Bowler C."/>
            <person name="Panaud O."/>
            <person name="Piegu B."/>
            <person name="Ball S.G."/>
            <person name="Ral J.-P."/>
            <person name="Bouget F.-Y."/>
            <person name="Piganeau G."/>
            <person name="De Baets B."/>
            <person name="Picard A."/>
            <person name="Delseny M."/>
            <person name="Demaille J."/>
            <person name="Van de Peer Y."/>
            <person name="Moreau H."/>
        </authorList>
    </citation>
    <scope>NUCLEOTIDE SEQUENCE [LARGE SCALE GENOMIC DNA]</scope>
    <source>
        <strain evidence="22">OTTH 0595 / CCAP 157/2 / RCC745</strain>
    </source>
</reference>
<keyword evidence="7" id="KW-0963">Cytoplasm</keyword>
<dbReference type="PANTHER" id="PTHR11136">
    <property type="entry name" value="FOLYLPOLYGLUTAMATE SYNTHASE-RELATED"/>
    <property type="match status" value="1"/>
</dbReference>
<evidence type="ECO:0000256" key="10">
    <source>
        <dbReference type="ARBA" id="ARBA00022723"/>
    </source>
</evidence>
<feature type="binding site" evidence="20">
    <location>
        <position position="184"/>
    </location>
    <ligand>
        <name>Mg(2+)</name>
        <dbReference type="ChEBI" id="CHEBI:18420"/>
        <label>1</label>
    </ligand>
</feature>
<keyword evidence="12" id="KW-0999">Mitochondrion inner membrane</keyword>
<name>Q011U6_OSTTA</name>
<dbReference type="STRING" id="70448.Q011U6"/>
<dbReference type="Proteomes" id="UP000009170">
    <property type="component" value="Unassembled WGS sequence"/>
</dbReference>
<evidence type="ECO:0000256" key="7">
    <source>
        <dbReference type="ARBA" id="ARBA00022490"/>
    </source>
</evidence>
<evidence type="ECO:0000256" key="11">
    <source>
        <dbReference type="ARBA" id="ARBA00022741"/>
    </source>
</evidence>
<gene>
    <name evidence="21" type="ORF">OT_ostta09g01790</name>
</gene>
<dbReference type="FunCoup" id="Q011U6">
    <property type="interactions" value="1866"/>
</dbReference>
<dbReference type="SUPFAM" id="SSF53244">
    <property type="entry name" value="MurD-like peptide ligases, peptide-binding domain"/>
    <property type="match status" value="1"/>
</dbReference>
<dbReference type="InterPro" id="IPR036615">
    <property type="entry name" value="Mur_ligase_C_dom_sf"/>
</dbReference>
<dbReference type="OMA" id="ESLDCCM"/>
<dbReference type="InterPro" id="IPR023600">
    <property type="entry name" value="Folylpolyglutamate_synth_euk"/>
</dbReference>
<evidence type="ECO:0000256" key="20">
    <source>
        <dbReference type="PIRSR" id="PIRSR038895-2"/>
    </source>
</evidence>
<evidence type="ECO:0000256" key="8">
    <source>
        <dbReference type="ARBA" id="ARBA00022563"/>
    </source>
</evidence>
<proteinExistence type="inferred from homology"/>
<comment type="similarity">
    <text evidence="6 18">Belongs to the folylpolyglutamate synthase family.</text>
</comment>
<dbReference type="InterPro" id="IPR036565">
    <property type="entry name" value="Mur-like_cat_sf"/>
</dbReference>
<evidence type="ECO:0000256" key="17">
    <source>
        <dbReference type="ARBA" id="ARBA00047493"/>
    </source>
</evidence>
<evidence type="ECO:0000256" key="5">
    <source>
        <dbReference type="ARBA" id="ARBA00005150"/>
    </source>
</evidence>
<comment type="catalytic activity">
    <reaction evidence="17 18">
        <text>(6S)-5,6,7,8-tetrahydrofolyl-(gamma-L-Glu)(n) + L-glutamate + ATP = (6S)-5,6,7,8-tetrahydrofolyl-(gamma-L-Glu)(n+1) + ADP + phosphate + H(+)</text>
        <dbReference type="Rhea" id="RHEA:10580"/>
        <dbReference type="Rhea" id="RHEA-COMP:14738"/>
        <dbReference type="Rhea" id="RHEA-COMP:14740"/>
        <dbReference type="ChEBI" id="CHEBI:15378"/>
        <dbReference type="ChEBI" id="CHEBI:29985"/>
        <dbReference type="ChEBI" id="CHEBI:30616"/>
        <dbReference type="ChEBI" id="CHEBI:43474"/>
        <dbReference type="ChEBI" id="CHEBI:141005"/>
        <dbReference type="ChEBI" id="CHEBI:456216"/>
        <dbReference type="EC" id="6.3.2.17"/>
    </reaction>
</comment>
<feature type="binding site" evidence="19">
    <location>
        <position position="308"/>
    </location>
    <ligand>
        <name>ATP</name>
        <dbReference type="ChEBI" id="CHEBI:30616"/>
    </ligand>
</feature>
<dbReference type="InterPro" id="IPR018109">
    <property type="entry name" value="Folylpolyglutamate_synth_CS"/>
</dbReference>
<dbReference type="EC" id="6.3.2.17" evidence="18"/>
<dbReference type="GO" id="GO:0005759">
    <property type="term" value="C:mitochondrial matrix"/>
    <property type="evidence" value="ECO:0007669"/>
    <property type="project" value="UniProtKB-SubCell"/>
</dbReference>
<reference evidence="21 22" key="2">
    <citation type="journal article" date="2014" name="BMC Genomics">
        <title>An improved genome of the model marine alga Ostreococcus tauri unfolds by assessing Illumina de novo assemblies.</title>
        <authorList>
            <person name="Blanc-Mathieu R."/>
            <person name="Verhelst B."/>
            <person name="Derelle E."/>
            <person name="Rombauts S."/>
            <person name="Bouget F.Y."/>
            <person name="Carre I."/>
            <person name="Chateau A."/>
            <person name="Eyre-Walker A."/>
            <person name="Grimsley N."/>
            <person name="Moreau H."/>
            <person name="Piegu B."/>
            <person name="Rivals E."/>
            <person name="Schackwitz W."/>
            <person name="Van de Peer Y."/>
            <person name="Piganeau G."/>
        </authorList>
    </citation>
    <scope>NUCLEOTIDE SEQUENCE [LARGE SCALE GENOMIC DNA]</scope>
    <source>
        <strain evidence="22">OTTH 0595 / CCAP 157/2 / RCC745</strain>
    </source>
</reference>
<feature type="binding site" evidence="20">
    <location>
        <position position="156"/>
    </location>
    <ligand>
        <name>Mg(2+)</name>
        <dbReference type="ChEBI" id="CHEBI:18420"/>
        <label>1</label>
    </ligand>
</feature>
<dbReference type="SUPFAM" id="SSF53623">
    <property type="entry name" value="MurD-like peptide ligases, catalytic domain"/>
    <property type="match status" value="1"/>
</dbReference>
<comment type="function">
    <text evidence="18">Catalyzes conversion of folates to polyglutamate derivatives allowing concentration of folate compounds in the cell and the intracellular retention of these cofactors, which are important substrates for most of the folate-dependent enzymes that are involved in one-carbon transfer reactions involved in purine, pyrimidine and amino acid synthesis.</text>
</comment>
<dbReference type="PIRSF" id="PIRSF038895">
    <property type="entry name" value="FPGS"/>
    <property type="match status" value="1"/>
</dbReference>
<evidence type="ECO:0000256" key="19">
    <source>
        <dbReference type="PIRSR" id="PIRSR038895-1"/>
    </source>
</evidence>
<keyword evidence="10 20" id="KW-0479">Metal-binding</keyword>
<dbReference type="Gene3D" id="3.40.1190.10">
    <property type="entry name" value="Mur-like, catalytic domain"/>
    <property type="match status" value="1"/>
</dbReference>
<keyword evidence="8 18" id="KW-0554">One-carbon metabolism</keyword>
<evidence type="ECO:0000256" key="12">
    <source>
        <dbReference type="ARBA" id="ARBA00022792"/>
    </source>
</evidence>
<dbReference type="PROSITE" id="PS01012">
    <property type="entry name" value="FOLYLPOLYGLU_SYNT_2"/>
    <property type="match status" value="1"/>
</dbReference>
<dbReference type="EMBL" id="CAID01000009">
    <property type="protein sequence ID" value="CAL55334.1"/>
    <property type="molecule type" value="Genomic_DNA"/>
</dbReference>
<keyword evidence="9 18" id="KW-0436">Ligase</keyword>
<dbReference type="GO" id="GO:0005524">
    <property type="term" value="F:ATP binding"/>
    <property type="evidence" value="ECO:0007669"/>
    <property type="project" value="UniProtKB-KW"/>
</dbReference>
<feature type="binding site" evidence="19">
    <location>
        <position position="325"/>
    </location>
    <ligand>
        <name>ATP</name>
        <dbReference type="ChEBI" id="CHEBI:30616"/>
    </ligand>
</feature>
<dbReference type="KEGG" id="ota:OT_ostta09g01790"/>
<dbReference type="GO" id="GO:0004326">
    <property type="term" value="F:tetrahydrofolylpolyglutamate synthase activity"/>
    <property type="evidence" value="ECO:0007669"/>
    <property type="project" value="UniProtKB-EC"/>
</dbReference>
<comment type="cofactor">
    <cofactor evidence="1">
        <name>Mg(2+)</name>
        <dbReference type="ChEBI" id="CHEBI:18420"/>
    </cofactor>
</comment>
<accession>Q011U6</accession>
<evidence type="ECO:0000256" key="13">
    <source>
        <dbReference type="ARBA" id="ARBA00022840"/>
    </source>
</evidence>
<keyword evidence="22" id="KW-1185">Reference proteome</keyword>
<evidence type="ECO:0000256" key="18">
    <source>
        <dbReference type="PIRNR" id="PIRNR038895"/>
    </source>
</evidence>
<dbReference type="PANTHER" id="PTHR11136:SF5">
    <property type="entry name" value="FOLYLPOLYGLUTAMATE SYNTHASE, MITOCHONDRIAL"/>
    <property type="match status" value="1"/>
</dbReference>
<evidence type="ECO:0000256" key="15">
    <source>
        <dbReference type="ARBA" id="ARBA00023128"/>
    </source>
</evidence>
<dbReference type="GO" id="GO:0005829">
    <property type="term" value="C:cytosol"/>
    <property type="evidence" value="ECO:0007669"/>
    <property type="project" value="TreeGrafter"/>
</dbReference>
<dbReference type="UniPathway" id="UPA00850"/>
<comment type="cofactor">
    <cofactor evidence="18">
        <name>a monovalent cation</name>
        <dbReference type="ChEBI" id="CHEBI:60242"/>
    </cofactor>
    <text evidence="18">A monovalent cation.</text>
</comment>
<evidence type="ECO:0000256" key="6">
    <source>
        <dbReference type="ARBA" id="ARBA00008276"/>
    </source>
</evidence>
<dbReference type="GO" id="GO:0006730">
    <property type="term" value="P:one-carbon metabolic process"/>
    <property type="evidence" value="ECO:0007669"/>
    <property type="project" value="UniProtKB-KW"/>
</dbReference>
<evidence type="ECO:0000313" key="21">
    <source>
        <dbReference type="EMBL" id="CAL55334.1"/>
    </source>
</evidence>
<evidence type="ECO:0000256" key="3">
    <source>
        <dbReference type="ARBA" id="ARBA00004305"/>
    </source>
</evidence>